<feature type="transmembrane region" description="Helical" evidence="5">
    <location>
        <begin position="210"/>
        <end position="232"/>
    </location>
</feature>
<proteinExistence type="predicted"/>
<keyword evidence="5" id="KW-1133">Transmembrane helix</keyword>
<protein>
    <recommendedName>
        <fullName evidence="7">Protein kinase domain-containing protein</fullName>
    </recommendedName>
</protein>
<evidence type="ECO:0000256" key="2">
    <source>
        <dbReference type="ARBA" id="ARBA00022741"/>
    </source>
</evidence>
<keyword evidence="3 4" id="KW-0067">ATP-binding</keyword>
<dbReference type="GO" id="GO:0005524">
    <property type="term" value="F:ATP binding"/>
    <property type="evidence" value="ECO:0007669"/>
    <property type="project" value="UniProtKB-UniRule"/>
</dbReference>
<evidence type="ECO:0000256" key="6">
    <source>
        <dbReference type="SAM" id="SignalP"/>
    </source>
</evidence>
<dbReference type="GO" id="GO:0004674">
    <property type="term" value="F:protein serine/threonine kinase activity"/>
    <property type="evidence" value="ECO:0007669"/>
    <property type="project" value="UniProtKB-KW"/>
</dbReference>
<evidence type="ECO:0000259" key="7">
    <source>
        <dbReference type="PROSITE" id="PS50011"/>
    </source>
</evidence>
<evidence type="ECO:0000256" key="1">
    <source>
        <dbReference type="ARBA" id="ARBA00022527"/>
    </source>
</evidence>
<feature type="binding site" evidence="4">
    <location>
        <position position="328"/>
    </location>
    <ligand>
        <name>ATP</name>
        <dbReference type="ChEBI" id="CHEBI:30616"/>
    </ligand>
</feature>
<dbReference type="AlphaFoldDB" id="A0AAN7KPB1"/>
<evidence type="ECO:0000313" key="8">
    <source>
        <dbReference type="EMBL" id="KAK4773428.1"/>
    </source>
</evidence>
<feature type="signal peptide" evidence="6">
    <location>
        <begin position="1"/>
        <end position="21"/>
    </location>
</feature>
<keyword evidence="5" id="KW-0812">Transmembrane</keyword>
<organism evidence="8 9">
    <name type="scientific">Trapa incisa</name>
    <dbReference type="NCBI Taxonomy" id="236973"/>
    <lineage>
        <taxon>Eukaryota</taxon>
        <taxon>Viridiplantae</taxon>
        <taxon>Streptophyta</taxon>
        <taxon>Embryophyta</taxon>
        <taxon>Tracheophyta</taxon>
        <taxon>Spermatophyta</taxon>
        <taxon>Magnoliopsida</taxon>
        <taxon>eudicotyledons</taxon>
        <taxon>Gunneridae</taxon>
        <taxon>Pentapetalae</taxon>
        <taxon>rosids</taxon>
        <taxon>malvids</taxon>
        <taxon>Myrtales</taxon>
        <taxon>Lythraceae</taxon>
        <taxon>Trapa</taxon>
    </lineage>
</organism>
<keyword evidence="1" id="KW-0723">Serine/threonine-protein kinase</keyword>
<dbReference type="InterPro" id="IPR000719">
    <property type="entry name" value="Prot_kinase_dom"/>
</dbReference>
<keyword evidence="1" id="KW-0418">Kinase</keyword>
<dbReference type="PROSITE" id="PS00107">
    <property type="entry name" value="PROTEIN_KINASE_ATP"/>
    <property type="match status" value="1"/>
</dbReference>
<dbReference type="Proteomes" id="UP001345219">
    <property type="component" value="Chromosome 22"/>
</dbReference>
<dbReference type="PANTHER" id="PTHR47989">
    <property type="entry name" value="OS01G0750732 PROTEIN"/>
    <property type="match status" value="1"/>
</dbReference>
<dbReference type="InterPro" id="IPR057597">
    <property type="entry name" value="ALE2_N"/>
</dbReference>
<keyword evidence="1" id="KW-0808">Transferase</keyword>
<accession>A0AAN7KPB1</accession>
<keyword evidence="9" id="KW-1185">Reference proteome</keyword>
<comment type="caution">
    <text evidence="8">The sequence shown here is derived from an EMBL/GenBank/DDBJ whole genome shotgun (WGS) entry which is preliminary data.</text>
</comment>
<dbReference type="Gene3D" id="3.30.200.20">
    <property type="entry name" value="Phosphorylase Kinase, domain 1"/>
    <property type="match status" value="1"/>
</dbReference>
<dbReference type="InterPro" id="IPR011009">
    <property type="entry name" value="Kinase-like_dom_sf"/>
</dbReference>
<evidence type="ECO:0000256" key="3">
    <source>
        <dbReference type="ARBA" id="ARBA00022840"/>
    </source>
</evidence>
<evidence type="ECO:0000256" key="4">
    <source>
        <dbReference type="PROSITE-ProRule" id="PRU10141"/>
    </source>
</evidence>
<dbReference type="PROSITE" id="PS50011">
    <property type="entry name" value="PROTEIN_KINASE_DOM"/>
    <property type="match status" value="1"/>
</dbReference>
<dbReference type="SUPFAM" id="SSF56112">
    <property type="entry name" value="Protein kinase-like (PK-like)"/>
    <property type="match status" value="1"/>
</dbReference>
<keyword evidence="6" id="KW-0732">Signal</keyword>
<reference evidence="8 9" key="1">
    <citation type="journal article" date="2023" name="Hortic Res">
        <title>Pangenome of water caltrop reveals structural variations and asymmetric subgenome divergence after allopolyploidization.</title>
        <authorList>
            <person name="Zhang X."/>
            <person name="Chen Y."/>
            <person name="Wang L."/>
            <person name="Yuan Y."/>
            <person name="Fang M."/>
            <person name="Shi L."/>
            <person name="Lu R."/>
            <person name="Comes H.P."/>
            <person name="Ma Y."/>
            <person name="Chen Y."/>
            <person name="Huang G."/>
            <person name="Zhou Y."/>
            <person name="Zheng Z."/>
            <person name="Qiu Y."/>
        </authorList>
    </citation>
    <scope>NUCLEOTIDE SEQUENCE [LARGE SCALE GENOMIC DNA]</scope>
    <source>
        <tissue evidence="8">Roots</tissue>
    </source>
</reference>
<feature type="domain" description="Protein kinase" evidence="7">
    <location>
        <begin position="300"/>
        <end position="338"/>
    </location>
</feature>
<gene>
    <name evidence="8" type="ORF">SAY87_028447</name>
</gene>
<dbReference type="InterPro" id="IPR017441">
    <property type="entry name" value="Protein_kinase_ATP_BS"/>
</dbReference>
<name>A0AAN7KPB1_9MYRT</name>
<feature type="chain" id="PRO_5042960386" description="Protein kinase domain-containing protein" evidence="6">
    <location>
        <begin position="22"/>
        <end position="338"/>
    </location>
</feature>
<evidence type="ECO:0000256" key="5">
    <source>
        <dbReference type="SAM" id="Phobius"/>
    </source>
</evidence>
<evidence type="ECO:0000313" key="9">
    <source>
        <dbReference type="Proteomes" id="UP001345219"/>
    </source>
</evidence>
<keyword evidence="2 4" id="KW-0547">Nucleotide-binding</keyword>
<dbReference type="Pfam" id="PF23180">
    <property type="entry name" value="ALE2_N"/>
    <property type="match status" value="1"/>
</dbReference>
<dbReference type="PANTHER" id="PTHR47989:SF40">
    <property type="entry name" value="RECEPTOR-LIKE SERINE_THREONINE-PROTEIN KINASE ALE2"/>
    <property type="match status" value="1"/>
</dbReference>
<dbReference type="EMBL" id="JAXIOK010000004">
    <property type="protein sequence ID" value="KAK4773428.1"/>
    <property type="molecule type" value="Genomic_DNA"/>
</dbReference>
<sequence length="338" mass="36868">MNMHAVLIFLSLISSLLLCSGVPFSYILLPPALQPGLLSRSEGPSENECYKKCMDPLTSTPFGSPCGCVLPMKVRLLFGVALYAVFPRMSELEIEIAAVTYLEQSQVKIMAAIADTQNQERTVVDINLVPLGEKFDNTTADLIYKRFCHKKVPFNSSLFGQYEVIYITYTGIPSPPLFRGYTGSGPTENGEDFPIMAKFHKNDNINVKTIAIISLSAFVLLLIVIGAFSAFLKWKRFGRPSRAVGPGFTSSINKRSGIGSMLLSSIASSASGSLVSSMAPCMLSIRAFGLAELEKATDKFNLKRILGEGGFGRVYRGVMEDGIEVAVKLLTRDHHNGD</sequence>
<keyword evidence="5" id="KW-0472">Membrane</keyword>